<protein>
    <submittedName>
        <fullName evidence="1">Uncharacterized protein</fullName>
    </submittedName>
</protein>
<reference evidence="1 2" key="2">
    <citation type="submission" date="2020-03" db="EMBL/GenBank/DDBJ databases">
        <authorList>
            <person name="Ichikawa N."/>
            <person name="Kimura A."/>
            <person name="Kitahashi Y."/>
            <person name="Uohara A."/>
        </authorList>
    </citation>
    <scope>NUCLEOTIDE SEQUENCE [LARGE SCALE GENOMIC DNA]</scope>
    <source>
        <strain evidence="1 2">NBRC 108639</strain>
    </source>
</reference>
<reference evidence="1 2" key="1">
    <citation type="submission" date="2020-03" db="EMBL/GenBank/DDBJ databases">
        <title>Whole genome shotgun sequence of Phytohabitans houttuyneae NBRC 108639.</title>
        <authorList>
            <person name="Komaki H."/>
            <person name="Tamura T."/>
        </authorList>
    </citation>
    <scope>NUCLEOTIDE SEQUENCE [LARGE SCALE GENOMIC DNA]</scope>
    <source>
        <strain evidence="1 2">NBRC 108639</strain>
    </source>
</reference>
<proteinExistence type="predicted"/>
<dbReference type="AlphaFoldDB" id="A0A6V8KHC6"/>
<dbReference type="Proteomes" id="UP000482800">
    <property type="component" value="Unassembled WGS sequence"/>
</dbReference>
<gene>
    <name evidence="1" type="ORF">Phou_056890</name>
</gene>
<dbReference type="EMBL" id="BLPF01000002">
    <property type="protein sequence ID" value="GFJ81509.1"/>
    <property type="molecule type" value="Genomic_DNA"/>
</dbReference>
<organism evidence="1 2">
    <name type="scientific">Phytohabitans houttuyneae</name>
    <dbReference type="NCBI Taxonomy" id="1076126"/>
    <lineage>
        <taxon>Bacteria</taxon>
        <taxon>Bacillati</taxon>
        <taxon>Actinomycetota</taxon>
        <taxon>Actinomycetes</taxon>
        <taxon>Micromonosporales</taxon>
        <taxon>Micromonosporaceae</taxon>
    </lineage>
</organism>
<keyword evidence="2" id="KW-1185">Reference proteome</keyword>
<sequence>MSFDLGFWHEDAQSSVERAAEIYDRLTDGEDGVVPGAPAVDSFFTDVLARFGDLTVENMDESPWTSPLYRTSECVIANIAYSRSQEVAPVLRRLANAHGLTVFDPQKQEVHHPAVS</sequence>
<dbReference type="RefSeq" id="WP_173060828.1">
    <property type="nucleotide sequence ID" value="NZ_BAABGO010000023.1"/>
</dbReference>
<accession>A0A6V8KHC6</accession>
<evidence type="ECO:0000313" key="1">
    <source>
        <dbReference type="EMBL" id="GFJ81509.1"/>
    </source>
</evidence>
<name>A0A6V8KHC6_9ACTN</name>
<comment type="caution">
    <text evidence="1">The sequence shown here is derived from an EMBL/GenBank/DDBJ whole genome shotgun (WGS) entry which is preliminary data.</text>
</comment>
<evidence type="ECO:0000313" key="2">
    <source>
        <dbReference type="Proteomes" id="UP000482800"/>
    </source>
</evidence>